<comment type="caution">
    <text evidence="1">The sequence shown here is derived from an EMBL/GenBank/DDBJ whole genome shotgun (WGS) entry which is preliminary data.</text>
</comment>
<evidence type="ECO:0008006" key="3">
    <source>
        <dbReference type="Google" id="ProtNLM"/>
    </source>
</evidence>
<sequence length="70" mass="7817">MKRRLFIGGVVATGLLLGACERREPQPHAHQRPHLSTAQQRFFAGQARPGEFLTLQSLPPVPASFEEPQR</sequence>
<keyword evidence="2" id="KW-1185">Reference proteome</keyword>
<proteinExistence type="predicted"/>
<dbReference type="PROSITE" id="PS51257">
    <property type="entry name" value="PROKAR_LIPOPROTEIN"/>
    <property type="match status" value="1"/>
</dbReference>
<accession>A0ABX9V9C4</accession>
<dbReference type="RefSeq" id="WP_122075749.1">
    <property type="nucleotide sequence ID" value="NZ_RFFL01000003.1"/>
</dbReference>
<organism evidence="1 2">
    <name type="scientific">Stutzerimonas nitrititolerans</name>
    <dbReference type="NCBI Taxonomy" id="2482751"/>
    <lineage>
        <taxon>Bacteria</taxon>
        <taxon>Pseudomonadati</taxon>
        <taxon>Pseudomonadota</taxon>
        <taxon>Gammaproteobacteria</taxon>
        <taxon>Pseudomonadales</taxon>
        <taxon>Pseudomonadaceae</taxon>
        <taxon>Stutzerimonas</taxon>
    </lineage>
</organism>
<evidence type="ECO:0000313" key="2">
    <source>
        <dbReference type="Proteomes" id="UP000269134"/>
    </source>
</evidence>
<dbReference type="EMBL" id="RFFL01000003">
    <property type="protein sequence ID" value="RMI02139.1"/>
    <property type="molecule type" value="Genomic_DNA"/>
</dbReference>
<protein>
    <recommendedName>
        <fullName evidence="3">Lipoprotein</fullName>
    </recommendedName>
</protein>
<evidence type="ECO:0000313" key="1">
    <source>
        <dbReference type="EMBL" id="RMI02139.1"/>
    </source>
</evidence>
<gene>
    <name evidence="1" type="ORF">EA795_04320</name>
</gene>
<name>A0ABX9V9C4_9GAMM</name>
<reference evidence="1 2" key="1">
    <citation type="submission" date="2018-10" db="EMBL/GenBank/DDBJ databases">
        <title>Pseudomonas sp. GL14 genome.</title>
        <authorList>
            <person name="Peng J."/>
            <person name="Liu Z.-P."/>
        </authorList>
    </citation>
    <scope>NUCLEOTIDE SEQUENCE [LARGE SCALE GENOMIC DNA]</scope>
    <source>
        <strain evidence="1 2">GL14</strain>
    </source>
</reference>
<dbReference type="Proteomes" id="UP000269134">
    <property type="component" value="Unassembled WGS sequence"/>
</dbReference>
<dbReference type="GeneID" id="84608258"/>